<gene>
    <name evidence="2" type="ORF">KC01_LOCUS32186</name>
</gene>
<feature type="region of interest" description="Disordered" evidence="1">
    <location>
        <begin position="32"/>
        <end position="74"/>
    </location>
</feature>
<evidence type="ECO:0008006" key="4">
    <source>
        <dbReference type="Google" id="ProtNLM"/>
    </source>
</evidence>
<protein>
    <recommendedName>
        <fullName evidence="4">Secreted protein</fullName>
    </recommendedName>
</protein>
<organism evidence="2 3">
    <name type="scientific">Knipowitschia caucasica</name>
    <name type="common">Caucasian dwarf goby</name>
    <name type="synonym">Pomatoschistus caucasicus</name>
    <dbReference type="NCBI Taxonomy" id="637954"/>
    <lineage>
        <taxon>Eukaryota</taxon>
        <taxon>Metazoa</taxon>
        <taxon>Chordata</taxon>
        <taxon>Craniata</taxon>
        <taxon>Vertebrata</taxon>
        <taxon>Euteleostomi</taxon>
        <taxon>Actinopterygii</taxon>
        <taxon>Neopterygii</taxon>
        <taxon>Teleostei</taxon>
        <taxon>Neoteleostei</taxon>
        <taxon>Acanthomorphata</taxon>
        <taxon>Gobiaria</taxon>
        <taxon>Gobiiformes</taxon>
        <taxon>Gobioidei</taxon>
        <taxon>Gobiidae</taxon>
        <taxon>Gobiinae</taxon>
        <taxon>Knipowitschia</taxon>
    </lineage>
</organism>
<evidence type="ECO:0000313" key="3">
    <source>
        <dbReference type="Proteomes" id="UP001497482"/>
    </source>
</evidence>
<dbReference type="EMBL" id="OZ035826">
    <property type="protein sequence ID" value="CAL1604721.1"/>
    <property type="molecule type" value="Genomic_DNA"/>
</dbReference>
<evidence type="ECO:0000313" key="2">
    <source>
        <dbReference type="EMBL" id="CAL1604721.1"/>
    </source>
</evidence>
<name>A0AAV2LUL7_KNICA</name>
<dbReference type="AlphaFoldDB" id="A0AAV2LUL7"/>
<reference evidence="2 3" key="1">
    <citation type="submission" date="2024-04" db="EMBL/GenBank/DDBJ databases">
        <authorList>
            <person name="Waldvogel A.-M."/>
            <person name="Schoenle A."/>
        </authorList>
    </citation>
    <scope>NUCLEOTIDE SEQUENCE [LARGE SCALE GENOMIC DNA]</scope>
</reference>
<keyword evidence="3" id="KW-1185">Reference proteome</keyword>
<accession>A0AAV2LUL7</accession>
<dbReference type="Proteomes" id="UP001497482">
    <property type="component" value="Chromosome 4"/>
</dbReference>
<feature type="compositionally biased region" description="Polar residues" evidence="1">
    <location>
        <begin position="63"/>
        <end position="72"/>
    </location>
</feature>
<feature type="compositionally biased region" description="Basic residues" evidence="1">
    <location>
        <begin position="42"/>
        <end position="62"/>
    </location>
</feature>
<proteinExistence type="predicted"/>
<evidence type="ECO:0000256" key="1">
    <source>
        <dbReference type="SAM" id="MobiDB-lite"/>
    </source>
</evidence>
<sequence>MRWPVVLSRVRVVWAGVGGSHGILRTGQIVRQSPHYAGRGTGGKRRRPRNVHRGRTQVHRSLHGQTVTSEQGQAAACSQVVPDMEMSTNVGRKERHWSCWHSRHKKLNQAPSASIACGGSNAGFIIRR</sequence>